<dbReference type="GO" id="GO:0005545">
    <property type="term" value="F:1-phosphatidylinositol binding"/>
    <property type="evidence" value="ECO:0007669"/>
    <property type="project" value="InterPro"/>
</dbReference>
<reference evidence="14" key="1">
    <citation type="submission" date="2025-08" db="UniProtKB">
        <authorList>
            <consortium name="RefSeq"/>
        </authorList>
    </citation>
    <scope>IDENTIFICATION</scope>
    <source>
        <tissue evidence="14">Whole body</tissue>
    </source>
</reference>
<dbReference type="CDD" id="cd16985">
    <property type="entry name" value="ANTH_N_AP180"/>
    <property type="match status" value="1"/>
</dbReference>
<dbReference type="InterPro" id="IPR008942">
    <property type="entry name" value="ENTH_VHS"/>
</dbReference>
<evidence type="ECO:0000256" key="7">
    <source>
        <dbReference type="ARBA" id="ARBA00023136"/>
    </source>
</evidence>
<dbReference type="Gene3D" id="1.20.58.150">
    <property type="entry name" value="ANTH domain"/>
    <property type="match status" value="1"/>
</dbReference>
<protein>
    <submittedName>
        <fullName evidence="14">Phosphatidylinositol-binding clathrin assembly protein LAP isoform X1</fullName>
    </submittedName>
</protein>
<dbReference type="GO" id="GO:0030136">
    <property type="term" value="C:clathrin-coated vesicle"/>
    <property type="evidence" value="ECO:0007669"/>
    <property type="project" value="UniProtKB-SubCell"/>
</dbReference>
<feature type="compositionally biased region" description="Polar residues" evidence="11">
    <location>
        <begin position="600"/>
        <end position="613"/>
    </location>
</feature>
<evidence type="ECO:0000256" key="5">
    <source>
        <dbReference type="ARBA" id="ARBA00022583"/>
    </source>
</evidence>
<dbReference type="GO" id="GO:0072583">
    <property type="term" value="P:clathrin-dependent endocytosis"/>
    <property type="evidence" value="ECO:0007669"/>
    <property type="project" value="InterPro"/>
</dbReference>
<dbReference type="PANTHER" id="PTHR22951:SF5">
    <property type="entry name" value="PHOSPHATIDYLINOSITOL-BINDING CLATHRIN ASSEMBLY PROTEIN LAP"/>
    <property type="match status" value="1"/>
</dbReference>
<comment type="similarity">
    <text evidence="4">Belongs to the PICALM/SNAP91 family.</text>
</comment>
<feature type="compositionally biased region" description="Pro residues" evidence="11">
    <location>
        <begin position="516"/>
        <end position="526"/>
    </location>
</feature>
<feature type="region of interest" description="Disordered" evidence="11">
    <location>
        <begin position="600"/>
        <end position="645"/>
    </location>
</feature>
<keyword evidence="8" id="KW-0168">Coated pit</keyword>
<evidence type="ECO:0000313" key="14">
    <source>
        <dbReference type="RefSeq" id="XP_025410885.1"/>
    </source>
</evidence>
<evidence type="ECO:0000256" key="9">
    <source>
        <dbReference type="ARBA" id="ARBA00023329"/>
    </source>
</evidence>
<dbReference type="GO" id="GO:0048268">
    <property type="term" value="P:clathrin coat assembly"/>
    <property type="evidence" value="ECO:0007669"/>
    <property type="project" value="InterPro"/>
</dbReference>
<dbReference type="FunFam" id="1.20.58.150:FF:000001">
    <property type="entry name" value="phosphatidylinositol-binding clathrin assembly protein-like isoform X1"/>
    <property type="match status" value="1"/>
</dbReference>
<dbReference type="GO" id="GO:0098894">
    <property type="term" value="C:extrinsic component of presynaptic endocytic zone membrane"/>
    <property type="evidence" value="ECO:0007669"/>
    <property type="project" value="TreeGrafter"/>
</dbReference>
<dbReference type="InterPro" id="IPR014712">
    <property type="entry name" value="ANTH_dom_sf"/>
</dbReference>
<organism evidence="13 14">
    <name type="scientific">Sipha flava</name>
    <name type="common">yellow sugarcane aphid</name>
    <dbReference type="NCBI Taxonomy" id="143950"/>
    <lineage>
        <taxon>Eukaryota</taxon>
        <taxon>Metazoa</taxon>
        <taxon>Ecdysozoa</taxon>
        <taxon>Arthropoda</taxon>
        <taxon>Hexapoda</taxon>
        <taxon>Insecta</taxon>
        <taxon>Pterygota</taxon>
        <taxon>Neoptera</taxon>
        <taxon>Paraneoptera</taxon>
        <taxon>Hemiptera</taxon>
        <taxon>Sternorrhyncha</taxon>
        <taxon>Aphidomorpha</taxon>
        <taxon>Aphidoidea</taxon>
        <taxon>Aphididae</taxon>
        <taxon>Sipha</taxon>
    </lineage>
</organism>
<keyword evidence="9" id="KW-0968">Cytoplasmic vesicle</keyword>
<dbReference type="GO" id="GO:0040011">
    <property type="term" value="P:locomotion"/>
    <property type="evidence" value="ECO:0007669"/>
    <property type="project" value="UniProtKB-ARBA"/>
</dbReference>
<sequence>MAGQTIQDRLLAARHSLAGQGLAKSVCKATTEELIGPKKKHLDYLIHCTNEPNVSIPQLANLLIERSQNASWVVVFKSLITVHHLMCYGNERFTQYLASSNSSFQLSNFLDKSSLQGPAGVRSGYDMSPFIRRYSKYLNEKALSYRTVAFDFCKVKRSKEDGVLRTMNSDKLLKTLPVLQSQLDALLEFDCTAADLTNGVINMAFMLLFRDLIRLFAGYNDSIINLLEKYFDMNKKQCRDALDLYKKFLIRMDRVGEFLKVAENVGIDKGEIPDLTKAPSSLLDALEQHLASIEGKKSAANTPTQATSNHRTDVKTGVSALSSTSSSFGTIAQQSDGVEESLKQAVLAEEEAVLNQYKAKVNSPINGTTSVNNPFLVSSEPIVDLFSSPAPTTQISAKASDDLLQLSNPFTDMFSASMTGSQPDAPIDNMSTHHANNWMSNGFNTNTSNAFVDDKSFTSVFGQPESNQTCPAPSVSAAYSGTPFISSNVYSESNIFESSSSSVEKPQSRKSSGTSIPPPRPPPPITTIPTSSTSDFNPVLDLAADIFLPQSTSQPLNGFPVKTDLVAIASGTSDSGNKKVLTGDLDSSLASLAENLSINKATQPPPVQWNSPKNAPKPGNGQPGMGWSPQPMAATTGANYRPMGQGMMSNPSPFVSTYSPMGVQPSCIGGSAVGGGNLGMTATSNIQTSQPQPVLDPFGL</sequence>
<feature type="compositionally biased region" description="Polar residues" evidence="11">
    <location>
        <begin position="299"/>
        <end position="309"/>
    </location>
</feature>
<dbReference type="Gene3D" id="1.25.40.90">
    <property type="match status" value="1"/>
</dbReference>
<comment type="subcellular location">
    <subcellularLocation>
        <location evidence="1">Cytoplasmic vesicle</location>
        <location evidence="1">Clathrin-coated vesicle</location>
    </subcellularLocation>
    <subcellularLocation>
        <location evidence="2">Golgi apparatus</location>
    </subcellularLocation>
    <subcellularLocation>
        <location evidence="3">Membrane</location>
        <location evidence="3">Clathrin-coated pit</location>
    </subcellularLocation>
</comment>
<evidence type="ECO:0000256" key="8">
    <source>
        <dbReference type="ARBA" id="ARBA00023176"/>
    </source>
</evidence>
<dbReference type="OrthoDB" id="44015at2759"/>
<dbReference type="GO" id="GO:0032050">
    <property type="term" value="F:clathrin heavy chain binding"/>
    <property type="evidence" value="ECO:0007669"/>
    <property type="project" value="TreeGrafter"/>
</dbReference>
<keyword evidence="13" id="KW-1185">Reference proteome</keyword>
<keyword evidence="7" id="KW-0472">Membrane</keyword>
<accession>A0A8B8FKL2</accession>
<dbReference type="AlphaFoldDB" id="A0A8B8FKL2"/>
<dbReference type="SUPFAM" id="SSF48464">
    <property type="entry name" value="ENTH/VHS domain"/>
    <property type="match status" value="1"/>
</dbReference>
<feature type="region of interest" description="Disordered" evidence="11">
    <location>
        <begin position="498"/>
        <end position="533"/>
    </location>
</feature>
<keyword evidence="6" id="KW-0333">Golgi apparatus</keyword>
<dbReference type="RefSeq" id="XP_025410885.1">
    <property type="nucleotide sequence ID" value="XM_025555100.1"/>
</dbReference>
<proteinExistence type="inferred from homology"/>
<dbReference type="Proteomes" id="UP000694846">
    <property type="component" value="Unplaced"/>
</dbReference>
<evidence type="ECO:0000256" key="2">
    <source>
        <dbReference type="ARBA" id="ARBA00004555"/>
    </source>
</evidence>
<evidence type="ECO:0000256" key="3">
    <source>
        <dbReference type="ARBA" id="ARBA00004600"/>
    </source>
</evidence>
<dbReference type="SUPFAM" id="SSF89009">
    <property type="entry name" value="GAT-like domain"/>
    <property type="match status" value="1"/>
</dbReference>
<dbReference type="PANTHER" id="PTHR22951">
    <property type="entry name" value="CLATHRIN ASSEMBLY PROTEIN"/>
    <property type="match status" value="1"/>
</dbReference>
<dbReference type="InterPro" id="IPR045192">
    <property type="entry name" value="AP180-like"/>
</dbReference>
<dbReference type="Pfam" id="PF07651">
    <property type="entry name" value="ANTH"/>
    <property type="match status" value="1"/>
</dbReference>
<dbReference type="GeneID" id="112683905"/>
<evidence type="ECO:0000256" key="1">
    <source>
        <dbReference type="ARBA" id="ARBA00004132"/>
    </source>
</evidence>
<dbReference type="GO" id="GO:0008021">
    <property type="term" value="C:synaptic vesicle"/>
    <property type="evidence" value="ECO:0007669"/>
    <property type="project" value="TreeGrafter"/>
</dbReference>
<dbReference type="GO" id="GO:0005794">
    <property type="term" value="C:Golgi apparatus"/>
    <property type="evidence" value="ECO:0007669"/>
    <property type="project" value="UniProtKB-SubCell"/>
</dbReference>
<keyword evidence="5" id="KW-0254">Endocytosis</keyword>
<comment type="subunit">
    <text evidence="10">Binds clathrin and phosphatidylinositol 4,5-bisphosphate.</text>
</comment>
<evidence type="ECO:0000256" key="10">
    <source>
        <dbReference type="ARBA" id="ARBA00064895"/>
    </source>
</evidence>
<dbReference type="InterPro" id="IPR011417">
    <property type="entry name" value="ANTH_dom"/>
</dbReference>
<dbReference type="PROSITE" id="PS50942">
    <property type="entry name" value="ENTH"/>
    <property type="match status" value="1"/>
</dbReference>
<dbReference type="GO" id="GO:0005905">
    <property type="term" value="C:clathrin-coated pit"/>
    <property type="evidence" value="ECO:0007669"/>
    <property type="project" value="UniProtKB-SubCell"/>
</dbReference>
<name>A0A8B8FKL2_9HEMI</name>
<feature type="domain" description="ENTH" evidence="12">
    <location>
        <begin position="14"/>
        <end position="152"/>
    </location>
</feature>
<evidence type="ECO:0000313" key="13">
    <source>
        <dbReference type="Proteomes" id="UP000694846"/>
    </source>
</evidence>
<feature type="compositionally biased region" description="Low complexity" evidence="11">
    <location>
        <begin position="498"/>
        <end position="515"/>
    </location>
</feature>
<feature type="region of interest" description="Disordered" evidence="11">
    <location>
        <begin position="296"/>
        <end position="315"/>
    </location>
</feature>
<evidence type="ECO:0000256" key="4">
    <source>
        <dbReference type="ARBA" id="ARBA00008011"/>
    </source>
</evidence>
<dbReference type="GO" id="GO:0016185">
    <property type="term" value="P:synaptic vesicle budding from presynaptic endocytic zone membrane"/>
    <property type="evidence" value="ECO:0007669"/>
    <property type="project" value="TreeGrafter"/>
</dbReference>
<evidence type="ECO:0000259" key="12">
    <source>
        <dbReference type="PROSITE" id="PS50942"/>
    </source>
</evidence>
<dbReference type="CTD" id="7939"/>
<gene>
    <name evidence="14" type="primary">LOC112683905</name>
</gene>
<dbReference type="GO" id="GO:0005546">
    <property type="term" value="F:phosphatidylinositol-4,5-bisphosphate binding"/>
    <property type="evidence" value="ECO:0007669"/>
    <property type="project" value="TreeGrafter"/>
</dbReference>
<dbReference type="FunFam" id="1.25.40.90:FF:000017">
    <property type="entry name" value="Phosphatidylinositol-binding clathrin assembly protein LAP"/>
    <property type="match status" value="1"/>
</dbReference>
<evidence type="ECO:0000256" key="11">
    <source>
        <dbReference type="SAM" id="MobiDB-lite"/>
    </source>
</evidence>
<dbReference type="SMART" id="SM00273">
    <property type="entry name" value="ENTH"/>
    <property type="match status" value="1"/>
</dbReference>
<dbReference type="GO" id="GO:0000149">
    <property type="term" value="F:SNARE binding"/>
    <property type="evidence" value="ECO:0007669"/>
    <property type="project" value="TreeGrafter"/>
</dbReference>
<evidence type="ECO:0000256" key="6">
    <source>
        <dbReference type="ARBA" id="ARBA00023034"/>
    </source>
</evidence>
<dbReference type="InterPro" id="IPR013809">
    <property type="entry name" value="ENTH"/>
</dbReference>